<evidence type="ECO:0000313" key="1">
    <source>
        <dbReference type="EMBL" id="MDN3492104.1"/>
    </source>
</evidence>
<dbReference type="RefSeq" id="WP_290205815.1">
    <property type="nucleotide sequence ID" value="NZ_JASDDK010000002.1"/>
</dbReference>
<dbReference type="PROSITE" id="PS51257">
    <property type="entry name" value="PROKAR_LIPOPROTEIN"/>
    <property type="match status" value="1"/>
</dbReference>
<comment type="caution">
    <text evidence="1">The sequence shown here is derived from an EMBL/GenBank/DDBJ whole genome shotgun (WGS) entry which is preliminary data.</text>
</comment>
<accession>A0ABT7ZT16</accession>
<dbReference type="Proteomes" id="UP001231197">
    <property type="component" value="Unassembled WGS sequence"/>
</dbReference>
<gene>
    <name evidence="1" type="ORF">QMA06_05190</name>
</gene>
<reference evidence="1 2" key="1">
    <citation type="journal article" date="2023" name="Int. J. Syst. Evol. Microbiol.">
        <title>Winogradskyella bathintestinalis sp. nov., isolated from the intestine of the deep-sea loosejaw dragonfish, Malacosteus niger.</title>
        <authorList>
            <person name="Uniacke-Lowe S."/>
            <person name="Johnson C.N."/>
            <person name="Stanton C."/>
            <person name="Hill C."/>
            <person name="Ross P."/>
        </authorList>
    </citation>
    <scope>NUCLEOTIDE SEQUENCE [LARGE SCALE GENOMIC DNA]</scope>
    <source>
        <strain evidence="1 2">APC 3343</strain>
    </source>
</reference>
<proteinExistence type="predicted"/>
<dbReference type="EMBL" id="JASDDK010000002">
    <property type="protein sequence ID" value="MDN3492104.1"/>
    <property type="molecule type" value="Genomic_DNA"/>
</dbReference>
<keyword evidence="2" id="KW-1185">Reference proteome</keyword>
<organism evidence="1 2">
    <name type="scientific">Winogradskyella bathintestinalis</name>
    <dbReference type="NCBI Taxonomy" id="3035208"/>
    <lineage>
        <taxon>Bacteria</taxon>
        <taxon>Pseudomonadati</taxon>
        <taxon>Bacteroidota</taxon>
        <taxon>Flavobacteriia</taxon>
        <taxon>Flavobacteriales</taxon>
        <taxon>Flavobacteriaceae</taxon>
        <taxon>Winogradskyella</taxon>
    </lineage>
</organism>
<protein>
    <submittedName>
        <fullName evidence="1">Uncharacterized protein</fullName>
    </submittedName>
</protein>
<sequence length="178" mass="20444">MRPLLWFSILPFLFFSSCGDGNTINLVIDNPTNMIIEMSMDSLNVDVPSMHTVNLNISKGEHRLVLANDSVIRFNFTEPTYFINPSLSNYLITEEYYGPEEYLENRNTKIPKQEVSFSGITLNGNYKIISNVINNVNWDYGPRELLPKALEINDDIAYTSAIKVFDAKEFINYINSKR</sequence>
<evidence type="ECO:0000313" key="2">
    <source>
        <dbReference type="Proteomes" id="UP001231197"/>
    </source>
</evidence>
<name>A0ABT7ZT16_9FLAO</name>